<dbReference type="InterPro" id="IPR018392">
    <property type="entry name" value="LysM"/>
</dbReference>
<dbReference type="SUPFAM" id="SSF51261">
    <property type="entry name" value="Duplicated hybrid motif"/>
    <property type="match status" value="1"/>
</dbReference>
<dbReference type="Pfam" id="PF01551">
    <property type="entry name" value="Peptidase_M23"/>
    <property type="match status" value="1"/>
</dbReference>
<dbReference type="InterPro" id="IPR036779">
    <property type="entry name" value="LysM_dom_sf"/>
</dbReference>
<gene>
    <name evidence="2" type="ORF">A3D71_03360</name>
</gene>
<dbReference type="PROSITE" id="PS51782">
    <property type="entry name" value="LYSM"/>
    <property type="match status" value="2"/>
</dbReference>
<accession>A0A1F6DXB3</accession>
<reference evidence="2 3" key="1">
    <citation type="journal article" date="2016" name="Nat. Commun.">
        <title>Thousands of microbial genomes shed light on interconnected biogeochemical processes in an aquifer system.</title>
        <authorList>
            <person name="Anantharaman K."/>
            <person name="Brown C.T."/>
            <person name="Hug L.A."/>
            <person name="Sharon I."/>
            <person name="Castelle C.J."/>
            <person name="Probst A.J."/>
            <person name="Thomas B.C."/>
            <person name="Singh A."/>
            <person name="Wilkins M.J."/>
            <person name="Karaoz U."/>
            <person name="Brodie E.L."/>
            <person name="Williams K.H."/>
            <person name="Hubbard S.S."/>
            <person name="Banfield J.F."/>
        </authorList>
    </citation>
    <scope>NUCLEOTIDE SEQUENCE [LARGE SCALE GENOMIC DNA]</scope>
</reference>
<protein>
    <recommendedName>
        <fullName evidence="1">LysM domain-containing protein</fullName>
    </recommendedName>
</protein>
<dbReference type="Pfam" id="PF01476">
    <property type="entry name" value="LysM"/>
    <property type="match status" value="2"/>
</dbReference>
<dbReference type="SMART" id="SM00257">
    <property type="entry name" value="LysM"/>
    <property type="match status" value="2"/>
</dbReference>
<dbReference type="STRING" id="1798497.A3D71_03360"/>
<dbReference type="Proteomes" id="UP000177652">
    <property type="component" value="Unassembled WGS sequence"/>
</dbReference>
<dbReference type="InterPro" id="IPR011055">
    <property type="entry name" value="Dup_hybrid_motif"/>
</dbReference>
<sequence>MPASARASMLGDFVAVIMRAPEKQNEVSYGGGNLQTMALPKPAMNVDPTAGKGGGDITIVDDSALMPSEGPSGTIADIEKPKNPMISVYVVREGDTLSGIAKLFSVSPNTILWANDLTRASTLRVGQMLTILPVTSVRYTVKKGDTLASIAKRYSADPIEIGTYNGIDDASLASGTEILIPNGEIAPPAPVSSGASGLPGKPTPGGILYATLKSQAGTTAQVSYYIVPLARYVKTQGIHGYNGVDLAAPTGTPIVAAAEGDVLIAKGSGWNAGYGNYVVIQHGNGSQTLYAHQSKVAVVPGQHVQQGQVIGYVGSTGKSTGPHVHFEIRNGIRNPF</sequence>
<dbReference type="SUPFAM" id="SSF54106">
    <property type="entry name" value="LysM domain"/>
    <property type="match status" value="2"/>
</dbReference>
<dbReference type="InterPro" id="IPR050570">
    <property type="entry name" value="Cell_wall_metabolism_enzyme"/>
</dbReference>
<dbReference type="PANTHER" id="PTHR21666:SF290">
    <property type="entry name" value="PEPTIDASE M23 DOMAIN PROTEIN"/>
    <property type="match status" value="1"/>
</dbReference>
<dbReference type="CDD" id="cd12797">
    <property type="entry name" value="M23_peptidase"/>
    <property type="match status" value="1"/>
</dbReference>
<organism evidence="2 3">
    <name type="scientific">Candidatus Kaiserbacteria bacterium RIFCSPHIGHO2_02_FULL_55_20</name>
    <dbReference type="NCBI Taxonomy" id="1798497"/>
    <lineage>
        <taxon>Bacteria</taxon>
        <taxon>Candidatus Kaiseribacteriota</taxon>
    </lineage>
</organism>
<comment type="caution">
    <text evidence="2">The sequence shown here is derived from an EMBL/GenBank/DDBJ whole genome shotgun (WGS) entry which is preliminary data.</text>
</comment>
<dbReference type="EMBL" id="MFLK01000021">
    <property type="protein sequence ID" value="OGG66069.1"/>
    <property type="molecule type" value="Genomic_DNA"/>
</dbReference>
<feature type="domain" description="LysM" evidence="1">
    <location>
        <begin position="137"/>
        <end position="180"/>
    </location>
</feature>
<evidence type="ECO:0000313" key="3">
    <source>
        <dbReference type="Proteomes" id="UP000177652"/>
    </source>
</evidence>
<dbReference type="Gene3D" id="2.70.70.10">
    <property type="entry name" value="Glucose Permease (Domain IIA)"/>
    <property type="match status" value="1"/>
</dbReference>
<evidence type="ECO:0000313" key="2">
    <source>
        <dbReference type="EMBL" id="OGG66069.1"/>
    </source>
</evidence>
<name>A0A1F6DXB3_9BACT</name>
<dbReference type="CDD" id="cd00118">
    <property type="entry name" value="LysM"/>
    <property type="match status" value="2"/>
</dbReference>
<feature type="domain" description="LysM" evidence="1">
    <location>
        <begin position="87"/>
        <end position="131"/>
    </location>
</feature>
<dbReference type="GO" id="GO:0004222">
    <property type="term" value="F:metalloendopeptidase activity"/>
    <property type="evidence" value="ECO:0007669"/>
    <property type="project" value="TreeGrafter"/>
</dbReference>
<dbReference type="Gene3D" id="3.10.350.10">
    <property type="entry name" value="LysM domain"/>
    <property type="match status" value="2"/>
</dbReference>
<proteinExistence type="predicted"/>
<dbReference type="PANTHER" id="PTHR21666">
    <property type="entry name" value="PEPTIDASE-RELATED"/>
    <property type="match status" value="1"/>
</dbReference>
<dbReference type="AlphaFoldDB" id="A0A1F6DXB3"/>
<dbReference type="InterPro" id="IPR016047">
    <property type="entry name" value="M23ase_b-sheet_dom"/>
</dbReference>
<evidence type="ECO:0000259" key="1">
    <source>
        <dbReference type="PROSITE" id="PS51782"/>
    </source>
</evidence>